<dbReference type="Proteomes" id="UP000823399">
    <property type="component" value="Unassembled WGS sequence"/>
</dbReference>
<dbReference type="RefSeq" id="XP_041290388.1">
    <property type="nucleotide sequence ID" value="XM_041437997.1"/>
</dbReference>
<evidence type="ECO:0000313" key="3">
    <source>
        <dbReference type="Proteomes" id="UP000823399"/>
    </source>
</evidence>
<keyword evidence="3" id="KW-1185">Reference proteome</keyword>
<gene>
    <name evidence="2" type="ORF">F5147DRAFT_706511</name>
</gene>
<evidence type="ECO:0000256" key="1">
    <source>
        <dbReference type="SAM" id="Phobius"/>
    </source>
</evidence>
<reference evidence="2" key="1">
    <citation type="journal article" date="2020" name="New Phytol.">
        <title>Comparative genomics reveals dynamic genome evolution in host specialist ectomycorrhizal fungi.</title>
        <authorList>
            <person name="Lofgren L.A."/>
            <person name="Nguyen N.H."/>
            <person name="Vilgalys R."/>
            <person name="Ruytinx J."/>
            <person name="Liao H.L."/>
            <person name="Branco S."/>
            <person name="Kuo A."/>
            <person name="LaButti K."/>
            <person name="Lipzen A."/>
            <person name="Andreopoulos W."/>
            <person name="Pangilinan J."/>
            <person name="Riley R."/>
            <person name="Hundley H."/>
            <person name="Na H."/>
            <person name="Barry K."/>
            <person name="Grigoriev I.V."/>
            <person name="Stajich J.E."/>
            <person name="Kennedy P.G."/>
        </authorList>
    </citation>
    <scope>NUCLEOTIDE SEQUENCE</scope>
    <source>
        <strain evidence="2">FC423</strain>
    </source>
</reference>
<dbReference type="EMBL" id="JABBWM010000045">
    <property type="protein sequence ID" value="KAG2103084.1"/>
    <property type="molecule type" value="Genomic_DNA"/>
</dbReference>
<evidence type="ECO:0000313" key="2">
    <source>
        <dbReference type="EMBL" id="KAG2103084.1"/>
    </source>
</evidence>
<keyword evidence="1" id="KW-1133">Transmembrane helix</keyword>
<accession>A0A9P7F2S5</accession>
<sequence length="112" mass="12637">MHSRLVTAGILVKIVCLLYYGTCANFISDRRKYQQDNGRTRARSRYSTIEVPQVDSTMALYHIVTTHQPTTTTTSAQGCQMHMCVSQTTRARSTCRRSRLPVVNVDLNQGVL</sequence>
<proteinExistence type="predicted"/>
<protein>
    <submittedName>
        <fullName evidence="2">Uncharacterized protein</fullName>
    </submittedName>
</protein>
<keyword evidence="1" id="KW-0472">Membrane</keyword>
<name>A0A9P7F2S5_9AGAM</name>
<dbReference type="AlphaFoldDB" id="A0A9P7F2S5"/>
<organism evidence="2 3">
    <name type="scientific">Suillus discolor</name>
    <dbReference type="NCBI Taxonomy" id="1912936"/>
    <lineage>
        <taxon>Eukaryota</taxon>
        <taxon>Fungi</taxon>
        <taxon>Dikarya</taxon>
        <taxon>Basidiomycota</taxon>
        <taxon>Agaricomycotina</taxon>
        <taxon>Agaricomycetes</taxon>
        <taxon>Agaricomycetidae</taxon>
        <taxon>Boletales</taxon>
        <taxon>Suillineae</taxon>
        <taxon>Suillaceae</taxon>
        <taxon>Suillus</taxon>
    </lineage>
</organism>
<keyword evidence="1" id="KW-0812">Transmembrane</keyword>
<feature type="transmembrane region" description="Helical" evidence="1">
    <location>
        <begin position="6"/>
        <end position="27"/>
    </location>
</feature>
<comment type="caution">
    <text evidence="2">The sequence shown here is derived from an EMBL/GenBank/DDBJ whole genome shotgun (WGS) entry which is preliminary data.</text>
</comment>
<dbReference type="GeneID" id="64700256"/>